<dbReference type="InParanoid" id="J0CZ17"/>
<dbReference type="KEGG" id="adl:AURDEDRAFT_140010"/>
<dbReference type="AlphaFoldDB" id="J0CZ17"/>
<dbReference type="InterPro" id="IPR006861">
    <property type="entry name" value="HABP4_PAIRBP1-bd"/>
</dbReference>
<dbReference type="Proteomes" id="UP000006514">
    <property type="component" value="Unassembled WGS sequence"/>
</dbReference>
<evidence type="ECO:0000313" key="4">
    <source>
        <dbReference type="Proteomes" id="UP000006514"/>
    </source>
</evidence>
<reference evidence="4" key="1">
    <citation type="journal article" date="2012" name="Science">
        <title>The Paleozoic origin of enzymatic lignin decomposition reconstructed from 31 fungal genomes.</title>
        <authorList>
            <person name="Floudas D."/>
            <person name="Binder M."/>
            <person name="Riley R."/>
            <person name="Barry K."/>
            <person name="Blanchette R.A."/>
            <person name="Henrissat B."/>
            <person name="Martinez A.T."/>
            <person name="Otillar R."/>
            <person name="Spatafora J.W."/>
            <person name="Yadav J.S."/>
            <person name="Aerts A."/>
            <person name="Benoit I."/>
            <person name="Boyd A."/>
            <person name="Carlson A."/>
            <person name="Copeland A."/>
            <person name="Coutinho P.M."/>
            <person name="de Vries R.P."/>
            <person name="Ferreira P."/>
            <person name="Findley K."/>
            <person name="Foster B."/>
            <person name="Gaskell J."/>
            <person name="Glotzer D."/>
            <person name="Gorecki P."/>
            <person name="Heitman J."/>
            <person name="Hesse C."/>
            <person name="Hori C."/>
            <person name="Igarashi K."/>
            <person name="Jurgens J.A."/>
            <person name="Kallen N."/>
            <person name="Kersten P."/>
            <person name="Kohler A."/>
            <person name="Kuees U."/>
            <person name="Kumar T.K.A."/>
            <person name="Kuo A."/>
            <person name="LaButti K."/>
            <person name="Larrondo L.F."/>
            <person name="Lindquist E."/>
            <person name="Ling A."/>
            <person name="Lombard V."/>
            <person name="Lucas S."/>
            <person name="Lundell T."/>
            <person name="Martin R."/>
            <person name="McLaughlin D.J."/>
            <person name="Morgenstern I."/>
            <person name="Morin E."/>
            <person name="Murat C."/>
            <person name="Nagy L.G."/>
            <person name="Nolan M."/>
            <person name="Ohm R.A."/>
            <person name="Patyshakuliyeva A."/>
            <person name="Rokas A."/>
            <person name="Ruiz-Duenas F.J."/>
            <person name="Sabat G."/>
            <person name="Salamov A."/>
            <person name="Samejima M."/>
            <person name="Schmutz J."/>
            <person name="Slot J.C."/>
            <person name="St John F."/>
            <person name="Stenlid J."/>
            <person name="Sun H."/>
            <person name="Sun S."/>
            <person name="Syed K."/>
            <person name="Tsang A."/>
            <person name="Wiebenga A."/>
            <person name="Young D."/>
            <person name="Pisabarro A."/>
            <person name="Eastwood D.C."/>
            <person name="Martin F."/>
            <person name="Cullen D."/>
            <person name="Grigoriev I.V."/>
            <person name="Hibbett D.S."/>
        </authorList>
    </citation>
    <scope>NUCLEOTIDE SEQUENCE [LARGE SCALE GENOMIC DNA]</scope>
    <source>
        <strain evidence="4">TFB10046</strain>
    </source>
</reference>
<evidence type="ECO:0000259" key="2">
    <source>
        <dbReference type="Pfam" id="PF04774"/>
    </source>
</evidence>
<keyword evidence="4" id="KW-1185">Reference proteome</keyword>
<feature type="region of interest" description="Disordered" evidence="1">
    <location>
        <begin position="1"/>
        <end position="140"/>
    </location>
</feature>
<accession>J0CZ17</accession>
<proteinExistence type="predicted"/>
<evidence type="ECO:0000313" key="3">
    <source>
        <dbReference type="EMBL" id="EJD36679.1"/>
    </source>
</evidence>
<feature type="compositionally biased region" description="Low complexity" evidence="1">
    <location>
        <begin position="123"/>
        <end position="140"/>
    </location>
</feature>
<name>J0CZ17_AURST</name>
<feature type="compositionally biased region" description="Basic and acidic residues" evidence="1">
    <location>
        <begin position="1"/>
        <end position="28"/>
    </location>
</feature>
<protein>
    <recommendedName>
        <fullName evidence="2">Hyaluronan/mRNA-binding protein domain-containing protein</fullName>
    </recommendedName>
</protein>
<dbReference type="OrthoDB" id="2562681at2759"/>
<feature type="domain" description="Hyaluronan/mRNA-binding protein" evidence="2">
    <location>
        <begin position="21"/>
        <end position="90"/>
    </location>
</feature>
<organism evidence="3 4">
    <name type="scientific">Auricularia subglabra (strain TFB-10046 / SS5)</name>
    <name type="common">White-rot fungus</name>
    <name type="synonym">Auricularia delicata (strain TFB10046)</name>
    <dbReference type="NCBI Taxonomy" id="717982"/>
    <lineage>
        <taxon>Eukaryota</taxon>
        <taxon>Fungi</taxon>
        <taxon>Dikarya</taxon>
        <taxon>Basidiomycota</taxon>
        <taxon>Agaricomycotina</taxon>
        <taxon>Agaricomycetes</taxon>
        <taxon>Auriculariales</taxon>
        <taxon>Auriculariaceae</taxon>
        <taxon>Auricularia</taxon>
    </lineage>
</organism>
<dbReference type="EMBL" id="JH687856">
    <property type="protein sequence ID" value="EJD36679.1"/>
    <property type="molecule type" value="Genomic_DNA"/>
</dbReference>
<sequence length="140" mass="14591">MTRTERASHPRALVKDRSESKSGLDKRVQKNGAGAHGWGSLADEVEHEMVDDLGADSDAEPVAPAAASSAPIPVRRSSGEPTEEEKEAARKVRQQALKDGQVDLGSIARTSAAVSHSPPKAGLQAPLADAPATATLPQVQ</sequence>
<gene>
    <name evidence="3" type="ORF">AURDEDRAFT_140010</name>
</gene>
<dbReference type="OMA" id="NGMDKHI"/>
<feature type="compositionally biased region" description="Low complexity" evidence="1">
    <location>
        <begin position="60"/>
        <end position="76"/>
    </location>
</feature>
<feature type="compositionally biased region" description="Acidic residues" evidence="1">
    <location>
        <begin position="43"/>
        <end position="59"/>
    </location>
</feature>
<dbReference type="Pfam" id="PF04774">
    <property type="entry name" value="HABP4_PAI-RBP1"/>
    <property type="match status" value="1"/>
</dbReference>
<evidence type="ECO:0000256" key="1">
    <source>
        <dbReference type="SAM" id="MobiDB-lite"/>
    </source>
</evidence>
<dbReference type="eggNOG" id="ENOG502SBV6">
    <property type="taxonomic scope" value="Eukaryota"/>
</dbReference>